<dbReference type="RefSeq" id="WP_377586296.1">
    <property type="nucleotide sequence ID" value="NZ_JBHTKA010000016.1"/>
</dbReference>
<proteinExistence type="predicted"/>
<keyword evidence="4 6" id="KW-1133">Transmembrane helix</keyword>
<evidence type="ECO:0000313" key="9">
    <source>
        <dbReference type="EMBL" id="MFD1003514.1"/>
    </source>
</evidence>
<organism evidence="9 10">
    <name type="scientific">Ohtaekwangia kribbensis</name>
    <dbReference type="NCBI Taxonomy" id="688913"/>
    <lineage>
        <taxon>Bacteria</taxon>
        <taxon>Pseudomonadati</taxon>
        <taxon>Bacteroidota</taxon>
        <taxon>Cytophagia</taxon>
        <taxon>Cytophagales</taxon>
        <taxon>Fulvivirgaceae</taxon>
        <taxon>Ohtaekwangia</taxon>
    </lineage>
</organism>
<feature type="transmembrane region" description="Helical" evidence="6">
    <location>
        <begin position="425"/>
        <end position="446"/>
    </location>
</feature>
<dbReference type="EMBL" id="JBHTKA010000016">
    <property type="protein sequence ID" value="MFD1003514.1"/>
    <property type="molecule type" value="Genomic_DNA"/>
</dbReference>
<evidence type="ECO:0000256" key="6">
    <source>
        <dbReference type="SAM" id="Phobius"/>
    </source>
</evidence>
<evidence type="ECO:0000256" key="3">
    <source>
        <dbReference type="ARBA" id="ARBA00022692"/>
    </source>
</evidence>
<keyword evidence="5 6" id="KW-0472">Membrane</keyword>
<evidence type="ECO:0000259" key="7">
    <source>
        <dbReference type="Pfam" id="PF02687"/>
    </source>
</evidence>
<dbReference type="Pfam" id="PF12704">
    <property type="entry name" value="MacB_PCD"/>
    <property type="match status" value="2"/>
</dbReference>
<feature type="transmembrane region" description="Helical" evidence="6">
    <location>
        <begin position="339"/>
        <end position="359"/>
    </location>
</feature>
<reference evidence="10" key="1">
    <citation type="journal article" date="2019" name="Int. J. Syst. Evol. Microbiol.">
        <title>The Global Catalogue of Microorganisms (GCM) 10K type strain sequencing project: providing services to taxonomists for standard genome sequencing and annotation.</title>
        <authorList>
            <consortium name="The Broad Institute Genomics Platform"/>
            <consortium name="The Broad Institute Genome Sequencing Center for Infectious Disease"/>
            <person name="Wu L."/>
            <person name="Ma J."/>
        </authorList>
    </citation>
    <scope>NUCLEOTIDE SEQUENCE [LARGE SCALE GENOMIC DNA]</scope>
    <source>
        <strain evidence="10">CCUG 58938</strain>
    </source>
</reference>
<dbReference type="PANTHER" id="PTHR30572">
    <property type="entry name" value="MEMBRANE COMPONENT OF TRANSPORTER-RELATED"/>
    <property type="match status" value="1"/>
</dbReference>
<dbReference type="PANTHER" id="PTHR30572:SF18">
    <property type="entry name" value="ABC-TYPE MACROLIDE FAMILY EXPORT SYSTEM PERMEASE COMPONENT 2"/>
    <property type="match status" value="1"/>
</dbReference>
<keyword evidence="3 6" id="KW-0812">Transmembrane</keyword>
<feature type="transmembrane region" description="Helical" evidence="6">
    <location>
        <begin position="673"/>
        <end position="696"/>
    </location>
</feature>
<feature type="transmembrane region" description="Helical" evidence="6">
    <location>
        <begin position="755"/>
        <end position="777"/>
    </location>
</feature>
<feature type="domain" description="MacB-like periplasmic core" evidence="8">
    <location>
        <begin position="20"/>
        <end position="242"/>
    </location>
</feature>
<evidence type="ECO:0000256" key="4">
    <source>
        <dbReference type="ARBA" id="ARBA00022989"/>
    </source>
</evidence>
<feature type="domain" description="ABC3 transporter permease C-terminal" evidence="7">
    <location>
        <begin position="677"/>
        <end position="785"/>
    </location>
</feature>
<dbReference type="InterPro" id="IPR025857">
    <property type="entry name" value="MacB_PCD"/>
</dbReference>
<evidence type="ECO:0000259" key="8">
    <source>
        <dbReference type="Pfam" id="PF12704"/>
    </source>
</evidence>
<sequence>MFKSYFITGLRNLLKQKGYSFIKITGLAFGLTASMIIYLYVAEDLSYDTFHTNYSRIVRLLTIDSAEGVSSKLVGVTQPRLAPAAEEELPEVVKSVRLTGGGRYDLSYQDKPLKCEAAFRADPAIFEVFDFRIIDGATTGALDKPGSIVITETLAKKIFGSENPIGKTVKLNQTTDLNVTAVLADLPKNSHLQFDLLHSLVPGQNEDGLRQALDTWQGIFCFSYLLLDKPVDPADLNTKLKAISTKNNAYEFFTPVVQPLQDVHLKSKEILFETNANKSDVLNVYVLSTIAILILILAAVNFMNLVTAKSTGRAKEVGMRKVIGAVRQQLIAQHLIESILVTCIAALLAVAAVLVAVPLLNNTYHRFADVTVLMQPQSIAILSALVLMVGTLAGLYPAFVLSSFKPILVLKGSFKNSAGGIRLRKALVVLQFTISIALMVGTGIVYQQMRFIYTTDLGYSREQVITLQQNGQIVANATTLRNELLHNPNIVAAGTSSSRMGQQLGRTNIFPEGAVSAETNIITSIMVADESFIPTMGIKVMDGRNFSLDYDDSLSMIINEEMARFLKWKDPVGKKISLQSGATINDLTTYTVVGVVKDFHFATIRHKLEPLFMLYNKDNGSMAVKVKSANMKETIAFIEDTWKKINPGTTFEYAFLDEQFANLYRNEQAFASMFTHFTTLAMIIAGLGLFALSAFTAEQRRKEIGIRKVLGASNGNILYKLSAEFVQLIFVSFIVASVIAYFVMNQWLADFQYSITIGAGIFIIAGIASITIALLTISSQALKAALSNPVDALRSE</sequence>
<comment type="subcellular location">
    <subcellularLocation>
        <location evidence="1">Cell membrane</location>
        <topology evidence="1">Multi-pass membrane protein</topology>
    </subcellularLocation>
</comment>
<keyword evidence="2" id="KW-1003">Cell membrane</keyword>
<accession>A0ABW3KBK2</accession>
<dbReference type="Pfam" id="PF02687">
    <property type="entry name" value="FtsX"/>
    <property type="match status" value="2"/>
</dbReference>
<evidence type="ECO:0000313" key="10">
    <source>
        <dbReference type="Proteomes" id="UP001597112"/>
    </source>
</evidence>
<feature type="transmembrane region" description="Helical" evidence="6">
    <location>
        <begin position="717"/>
        <end position="743"/>
    </location>
</feature>
<feature type="domain" description="ABC3 transporter permease C-terminal" evidence="7">
    <location>
        <begin position="289"/>
        <end position="404"/>
    </location>
</feature>
<feature type="transmembrane region" description="Helical" evidence="6">
    <location>
        <begin position="379"/>
        <end position="404"/>
    </location>
</feature>
<feature type="transmembrane region" description="Helical" evidence="6">
    <location>
        <begin position="284"/>
        <end position="306"/>
    </location>
</feature>
<protein>
    <submittedName>
        <fullName evidence="9">ABC transporter permease</fullName>
    </submittedName>
</protein>
<evidence type="ECO:0000256" key="2">
    <source>
        <dbReference type="ARBA" id="ARBA00022475"/>
    </source>
</evidence>
<feature type="domain" description="MacB-like periplasmic core" evidence="8">
    <location>
        <begin position="427"/>
        <end position="599"/>
    </location>
</feature>
<dbReference type="Proteomes" id="UP001597112">
    <property type="component" value="Unassembled WGS sequence"/>
</dbReference>
<gene>
    <name evidence="9" type="ORF">ACFQ21_29585</name>
</gene>
<evidence type="ECO:0000256" key="1">
    <source>
        <dbReference type="ARBA" id="ARBA00004651"/>
    </source>
</evidence>
<dbReference type="InterPro" id="IPR003838">
    <property type="entry name" value="ABC3_permease_C"/>
</dbReference>
<name>A0ABW3KBK2_9BACT</name>
<feature type="transmembrane region" description="Helical" evidence="6">
    <location>
        <begin position="21"/>
        <end position="41"/>
    </location>
</feature>
<comment type="caution">
    <text evidence="9">The sequence shown here is derived from an EMBL/GenBank/DDBJ whole genome shotgun (WGS) entry which is preliminary data.</text>
</comment>
<keyword evidence="10" id="KW-1185">Reference proteome</keyword>
<evidence type="ECO:0000256" key="5">
    <source>
        <dbReference type="ARBA" id="ARBA00023136"/>
    </source>
</evidence>
<dbReference type="InterPro" id="IPR050250">
    <property type="entry name" value="Macrolide_Exporter_MacB"/>
</dbReference>